<evidence type="ECO:0000313" key="3">
    <source>
        <dbReference type="Proteomes" id="UP000190625"/>
    </source>
</evidence>
<dbReference type="AlphaFoldDB" id="A0A1T4KLF3"/>
<dbReference type="InterPro" id="IPR002822">
    <property type="entry name" value="Ni_insertion"/>
</dbReference>
<protein>
    <recommendedName>
        <fullName evidence="4">TIGR00299 family protein</fullName>
    </recommendedName>
</protein>
<dbReference type="STRING" id="142842.SAMN02745118_00829"/>
<sequence length="244" mass="26667">MKAVYFDIFSGISGNMVLGALLDAGLKLDILKKELAKLGLTEYEIDVKEVVKGGIKGTYVEVQVEEHNEDNHHTHGRHLADIEAIIDESELDVKIKKLSKKIFNRLAKAEAKIHNTTIYKIHFHEVGAVDAIIDIVGAVIGIEALGIEEIYASRVHTGTGFVNCDHGKIPVPVPATLELLQEVPVYSTGIKNELVTPTGAAIITTLAKKFGNMPLMQTEQIGYGAGSRELEIPNLLRLRIGNLE</sequence>
<organism evidence="2 3">
    <name type="scientific">Selenihalanaerobacter shriftii</name>
    <dbReference type="NCBI Taxonomy" id="142842"/>
    <lineage>
        <taxon>Bacteria</taxon>
        <taxon>Bacillati</taxon>
        <taxon>Bacillota</taxon>
        <taxon>Clostridia</taxon>
        <taxon>Halanaerobiales</taxon>
        <taxon>Halobacteroidaceae</taxon>
        <taxon>Selenihalanaerobacter</taxon>
    </lineage>
</organism>
<dbReference type="PANTHER" id="PTHR36566:SF1">
    <property type="entry name" value="PYRIDINIUM-3,5-BISTHIOCARBOXYLIC ACID MONONUCLEOTIDE NICKEL INSERTION PROTEIN"/>
    <property type="match status" value="1"/>
</dbReference>
<dbReference type="NCBIfam" id="TIGR00299">
    <property type="entry name" value="nickel pincer cofactor biosynthesis protein LarC"/>
    <property type="match status" value="1"/>
</dbReference>
<keyword evidence="3" id="KW-1185">Reference proteome</keyword>
<dbReference type="Pfam" id="PF01969">
    <property type="entry name" value="Ni_insertion"/>
    <property type="match status" value="1"/>
</dbReference>
<name>A0A1T4KLF3_9FIRM</name>
<dbReference type="Proteomes" id="UP000190625">
    <property type="component" value="Unassembled WGS sequence"/>
</dbReference>
<evidence type="ECO:0000313" key="2">
    <source>
        <dbReference type="EMBL" id="SJZ43272.1"/>
    </source>
</evidence>
<keyword evidence="1" id="KW-0533">Nickel</keyword>
<reference evidence="3" key="1">
    <citation type="submission" date="2017-02" db="EMBL/GenBank/DDBJ databases">
        <authorList>
            <person name="Varghese N."/>
            <person name="Submissions S."/>
        </authorList>
    </citation>
    <scope>NUCLEOTIDE SEQUENCE [LARGE SCALE GENOMIC DNA]</scope>
    <source>
        <strain evidence="3">ATCC BAA-73</strain>
    </source>
</reference>
<evidence type="ECO:0000256" key="1">
    <source>
        <dbReference type="ARBA" id="ARBA00022596"/>
    </source>
</evidence>
<dbReference type="PANTHER" id="PTHR36566">
    <property type="entry name" value="NICKEL INSERTION PROTEIN-RELATED"/>
    <property type="match status" value="1"/>
</dbReference>
<dbReference type="EMBL" id="FUWM01000006">
    <property type="protein sequence ID" value="SJZ43272.1"/>
    <property type="molecule type" value="Genomic_DNA"/>
</dbReference>
<proteinExistence type="predicted"/>
<evidence type="ECO:0008006" key="4">
    <source>
        <dbReference type="Google" id="ProtNLM"/>
    </source>
</evidence>
<accession>A0A1T4KLF3</accession>
<dbReference type="OrthoDB" id="9765625at2"/>
<gene>
    <name evidence="2" type="ORF">SAMN02745118_00829</name>
</gene>